<feature type="non-terminal residue" evidence="2">
    <location>
        <position position="1260"/>
    </location>
</feature>
<dbReference type="EMBL" id="CAMXCT020005813">
    <property type="protein sequence ID" value="CAL1166698.1"/>
    <property type="molecule type" value="Genomic_DNA"/>
</dbReference>
<dbReference type="AlphaFoldDB" id="A0A9P1DR86"/>
<feature type="non-terminal residue" evidence="2">
    <location>
        <position position="1"/>
    </location>
</feature>
<evidence type="ECO:0000313" key="3">
    <source>
        <dbReference type="EMBL" id="CAL1166698.1"/>
    </source>
</evidence>
<accession>A0A9P1DR86</accession>
<reference evidence="2" key="1">
    <citation type="submission" date="2022-10" db="EMBL/GenBank/DDBJ databases">
        <authorList>
            <person name="Chen Y."/>
            <person name="Dougan E. K."/>
            <person name="Chan C."/>
            <person name="Rhodes N."/>
            <person name="Thang M."/>
        </authorList>
    </citation>
    <scope>NUCLEOTIDE SEQUENCE</scope>
</reference>
<comment type="caution">
    <text evidence="2">The sequence shown here is derived from an EMBL/GenBank/DDBJ whole genome shotgun (WGS) entry which is preliminary data.</text>
</comment>
<sequence>DASRHVLRLQTRAESAEMRLEEARFLLAEAARAEAAEIQCAETARMSLADLETRALAAQSDKSGCVSWAWSTRGEKQLTDKGMTVLKADPDEPAAAVADEQPRAPVVGDAAQEAVVEAPKTPVRSICGREALGFSTEKVHGRHNFGGRNLCKWCEKVMRQQDCRRYLELTEEQRQKIAELSAQARSNCDEHHEDILRQKRFAEAVAEAVIKRMRRRDLTIAGTLSSVQFNKLVNMAQAATAQALGNELDQAAQRQLGSSSANKDARKNWKLRASRHFFQWLPAAEQDKITPGAPALRTGLMDAKSAELLGVAWAPAPEGHPAEAEVWLPPKAVEKSTGMTAAHRRKLSKELTERLVAEAETAEDVSAVLTLLQKQLARQFPESAASSSDCPACQRIAPALANFRAKLSGEPLHAFDVSVTTTVDTSCRKVRLWGLPISREKWRQAKAKDGVIKSRRGRKAKSDDPKVIQQVVDCILQHSQESSVWLKAEGRNARHLTTSLLRAYWDGNLCNVVAWAQFHKIVKTRCKWAIKPQRLTDYSPDSDKVDELLCMRRFVQGHADKNRLQRERRLTGPQRVHLHETEAKLCHRMSWEIRVAESYRWHKLVARRQAQAFEKCLQDLSPTQVLLWSDFKQNLTIPMAHAETGLMFYGTSRMEMTCWGCILFQKQGEVLCTKHILVLSSIIEHSTLVSNLLYKEVAKHIDNFDAISEVIAWSDCGPHYKSYDHCAGWIGEWVEASPNRTIRLCFFGEKHGKGQVDGLFGEVEGWLRDYLKTPGRRIAAIDEMEQVLRSYARKAQETSSGRQYVVIRWEPDCKPIGRWVLPDPGFQISKTYCLRIVPGNPRLVIRTTLIEDHTFADVVGHGQAPIKTYPKVEWASIEDTKWRQGFFSNRHWDKKVPKQGEEDTVMKRFDEHKRRRMKLPDLETAWARTARINAGKLLRRREKWQHMKEQAAAEGGGYASLQLLDLQGQMALYESAFTLQKQWLDLVLAGKKCYELRTQPCRRLGHDIALLQSGSNVVQGAVRLTGCKWLTKAKLVACQDMHLVPEHQLAMFLAEKSGTAGCYAWEFQSPRQLWEHGIEVQRKDGSVNWVKMQPDVHASVCRVLYPTPGHDRNFELEDVYDPSSVDPVSGHLLVPEAGFNRLLKHLCEMGEQVKDLQNRVAVLEAPKRAFCIDQSKNRNPTGSKEPLFQQCQGCGVPRSRRSAWYQCKQGKITGRFCKKCKKKKALENKTRQKAHNKGPQKIRESQKPVRNQLGRAIHHE</sequence>
<feature type="region of interest" description="Disordered" evidence="1">
    <location>
        <begin position="1225"/>
        <end position="1260"/>
    </location>
</feature>
<dbReference type="OrthoDB" id="448518at2759"/>
<dbReference type="Proteomes" id="UP001152797">
    <property type="component" value="Unassembled WGS sequence"/>
</dbReference>
<feature type="compositionally biased region" description="Basic residues" evidence="1">
    <location>
        <begin position="1231"/>
        <end position="1240"/>
    </location>
</feature>
<dbReference type="EMBL" id="CAMXCT030005813">
    <property type="protein sequence ID" value="CAL4800635.1"/>
    <property type="molecule type" value="Genomic_DNA"/>
</dbReference>
<evidence type="ECO:0000313" key="2">
    <source>
        <dbReference type="EMBL" id="CAI4013323.1"/>
    </source>
</evidence>
<proteinExistence type="predicted"/>
<name>A0A9P1DR86_9DINO</name>
<reference evidence="3" key="2">
    <citation type="submission" date="2024-04" db="EMBL/GenBank/DDBJ databases">
        <authorList>
            <person name="Chen Y."/>
            <person name="Shah S."/>
            <person name="Dougan E. K."/>
            <person name="Thang M."/>
            <person name="Chan C."/>
        </authorList>
    </citation>
    <scope>NUCLEOTIDE SEQUENCE [LARGE SCALE GENOMIC DNA]</scope>
</reference>
<dbReference type="Gene3D" id="2.30.130.30">
    <property type="entry name" value="Hypothetical protein"/>
    <property type="match status" value="1"/>
</dbReference>
<protein>
    <submittedName>
        <fullName evidence="2">Uncharacterized protein</fullName>
    </submittedName>
</protein>
<organism evidence="2">
    <name type="scientific">Cladocopium goreaui</name>
    <dbReference type="NCBI Taxonomy" id="2562237"/>
    <lineage>
        <taxon>Eukaryota</taxon>
        <taxon>Sar</taxon>
        <taxon>Alveolata</taxon>
        <taxon>Dinophyceae</taxon>
        <taxon>Suessiales</taxon>
        <taxon>Symbiodiniaceae</taxon>
        <taxon>Cladocopium</taxon>
    </lineage>
</organism>
<keyword evidence="4" id="KW-1185">Reference proteome</keyword>
<gene>
    <name evidence="2" type="ORF">C1SCF055_LOCUS38308</name>
</gene>
<dbReference type="SUPFAM" id="SSF88697">
    <property type="entry name" value="PUA domain-like"/>
    <property type="match status" value="1"/>
</dbReference>
<evidence type="ECO:0000313" key="4">
    <source>
        <dbReference type="Proteomes" id="UP001152797"/>
    </source>
</evidence>
<evidence type="ECO:0000256" key="1">
    <source>
        <dbReference type="SAM" id="MobiDB-lite"/>
    </source>
</evidence>
<dbReference type="EMBL" id="CAMXCT010005813">
    <property type="protein sequence ID" value="CAI4013323.1"/>
    <property type="molecule type" value="Genomic_DNA"/>
</dbReference>
<dbReference type="InterPro" id="IPR015947">
    <property type="entry name" value="PUA-like_sf"/>
</dbReference>